<feature type="region of interest" description="Disordered" evidence="1">
    <location>
        <begin position="1"/>
        <end position="20"/>
    </location>
</feature>
<protein>
    <submittedName>
        <fullName evidence="2">Uncharacterized protein</fullName>
    </submittedName>
</protein>
<reference evidence="2 3" key="1">
    <citation type="submission" date="2013-09" db="EMBL/GenBank/DDBJ databases">
        <title>High correlation between genotypes and phenotypes of environmental bacteria Comamonas testosteroni strains.</title>
        <authorList>
            <person name="Liu L."/>
            <person name="Zhu W."/>
            <person name="Xia X."/>
            <person name="Xu B."/>
            <person name="Luo M."/>
            <person name="Wang G."/>
        </authorList>
    </citation>
    <scope>NUCLEOTIDE SEQUENCE [LARGE SCALE GENOMIC DNA]</scope>
    <source>
        <strain evidence="2 3">JL14</strain>
    </source>
</reference>
<dbReference type="RefSeq" id="WP_034384408.1">
    <property type="nucleotide sequence ID" value="NZ_AWTM01000075.1"/>
</dbReference>
<dbReference type="AlphaFoldDB" id="A0A0E3B7Z7"/>
<name>A0A0E3B7Z7_9BURK</name>
<organism evidence="2 3">
    <name type="scientific">Comamonas thiooxydans</name>
    <dbReference type="NCBI Taxonomy" id="363952"/>
    <lineage>
        <taxon>Bacteria</taxon>
        <taxon>Pseudomonadati</taxon>
        <taxon>Pseudomonadota</taxon>
        <taxon>Betaproteobacteria</taxon>
        <taxon>Burkholderiales</taxon>
        <taxon>Comamonadaceae</taxon>
        <taxon>Comamonas</taxon>
    </lineage>
</organism>
<proteinExistence type="predicted"/>
<gene>
    <name evidence="2" type="ORF">P245_28010</name>
</gene>
<evidence type="ECO:0000256" key="1">
    <source>
        <dbReference type="SAM" id="MobiDB-lite"/>
    </source>
</evidence>
<sequence length="287" mass="32964">MSETQAPETIQSTATDQSVDRGQGKRLEAFTKVFGVAYMERFTDPIHFLNGVFLNYRIHKFYENNFAFMSRNLFSEYVYLRRPKYNREILKRYHDLMGRKLVALDTLIKKYNSQLDHVMSINKVNDDDIGYLRPYPELVPIIHAQSRLYFDMLKSADILFTKTSAAVLQGVIDSEFKREIENKTILAMRALGNTVRSEAITLRKEAQRVRKAMQDEGVADDHELDTAIEAQSRVIEESDAVERANEMLDGIRSTPNSTLVQYAQEKHEAALENQEPAQTQPVVHAPA</sequence>
<feature type="compositionally biased region" description="Polar residues" evidence="1">
    <location>
        <begin position="1"/>
        <end position="17"/>
    </location>
</feature>
<dbReference type="Proteomes" id="UP000029567">
    <property type="component" value="Unassembled WGS sequence"/>
</dbReference>
<feature type="region of interest" description="Disordered" evidence="1">
    <location>
        <begin position="265"/>
        <end position="287"/>
    </location>
</feature>
<evidence type="ECO:0000313" key="2">
    <source>
        <dbReference type="EMBL" id="KGG81695.1"/>
    </source>
</evidence>
<accession>A0A0E3B7Z7</accession>
<evidence type="ECO:0000313" key="3">
    <source>
        <dbReference type="Proteomes" id="UP000029567"/>
    </source>
</evidence>
<comment type="caution">
    <text evidence="2">The sequence shown here is derived from an EMBL/GenBank/DDBJ whole genome shotgun (WGS) entry which is preliminary data.</text>
</comment>
<dbReference type="EMBL" id="AWTN01000166">
    <property type="protein sequence ID" value="KGG81695.1"/>
    <property type="molecule type" value="Genomic_DNA"/>
</dbReference>